<dbReference type="Proteomes" id="UP000236311">
    <property type="component" value="Unassembled WGS sequence"/>
</dbReference>
<gene>
    <name evidence="1" type="ORF">AMURIS_01263</name>
</gene>
<dbReference type="EMBL" id="OFSM01000005">
    <property type="protein sequence ID" value="SOY28553.1"/>
    <property type="molecule type" value="Genomic_DNA"/>
</dbReference>
<proteinExistence type="predicted"/>
<organism evidence="1 2">
    <name type="scientific">Acetatifactor muris</name>
    <dbReference type="NCBI Taxonomy" id="879566"/>
    <lineage>
        <taxon>Bacteria</taxon>
        <taxon>Bacillati</taxon>
        <taxon>Bacillota</taxon>
        <taxon>Clostridia</taxon>
        <taxon>Lachnospirales</taxon>
        <taxon>Lachnospiraceae</taxon>
        <taxon>Acetatifactor</taxon>
    </lineage>
</organism>
<dbReference type="InterPro" id="IPR053161">
    <property type="entry name" value="Ulvan_degrading_GH"/>
</dbReference>
<dbReference type="Pfam" id="PF17132">
    <property type="entry name" value="Glyco_hydro_106"/>
    <property type="match status" value="1"/>
</dbReference>
<keyword evidence="2" id="KW-1185">Reference proteome</keyword>
<name>A0A2K4ZDM6_9FIRM</name>
<evidence type="ECO:0000313" key="2">
    <source>
        <dbReference type="Proteomes" id="UP000236311"/>
    </source>
</evidence>
<evidence type="ECO:0000313" key="1">
    <source>
        <dbReference type="EMBL" id="SOY28553.1"/>
    </source>
</evidence>
<protein>
    <recommendedName>
        <fullName evidence="3">Alpha-L-rhamnosidase</fullName>
    </recommendedName>
</protein>
<dbReference type="AlphaFoldDB" id="A0A2K4ZDM6"/>
<evidence type="ECO:0008006" key="3">
    <source>
        <dbReference type="Google" id="ProtNLM"/>
    </source>
</evidence>
<sequence>MTDMRKELREKLRNPDAYYRSLPFWAWNGKLDPEELVRQVRLMQEAGVGGFFIHSRDGLETEYLGTEWMECVKAVVAEAKKLGMYAWLYDEDRWPSGTAGGRVPAGGDAYRCKGLTLEVLGTSEYSRLYEEEIRGRSSFSDDRNGVLAAYAARVNGDEIFSCRRISMQEKEAFTGHEVLLAVRLEVSAPSEWFNHEAPPDNLNPDCVKRFLEETHEKYRAVIGEEFGKTVPGIFTDEPSLHDRHAFFGEKRSWIPWTYGYGAYFRTITGYDFLDVLPWLYFNGEKSEQVRRDYWGSITKRYSESYFRTIGEWCEKNNLLFTGHFLQEDKMGLAVRVNGAVMPHYRYQHVPGIDLLCEQTEEYLTVKQCTSVARQLGKKQVLTETYGCTGWEFTFEGQKWIGDWQYVLGVNRRCQHLALYSLRGCRKRDYPPSFNYNTNWWNKNRHTEDYFARLSVLLEQGEALREILLLHPVSTVWGKLGCSPYGNPLRRQERDVPGLNQYGECFNGLIAFLVRKHLDCDLGDEMLIGEFGAAHNGRFRVGEASYGAVVLPSGMEVLLPETVEKLMDYMEQGGYVYAMEPCVTLENPHFITVKTEEELAEKLEKYRTIHIENGEGAECADVLYQLRKSGDGYVLFLVNNNRDRAVDAKVALPFCAVPEEVDLGSGEVCETPIYHNGSSGVTLSVHLDRTGSAAYLLKPCQVRETVFPKELPYRLDRPNILTLDFCCYRLDGENWSEKMEVWQAQQQIRERLGMRRIHYNGLEQRYKWIGRNHPGDGHFLELTFEFEAEEVPENAVLAVERLADFQIVLNGKPAGNRTPDTCAWLLDREFETMPLSGIQRGRNRILLSCDYRNDMELENIYLAGHFGVSGDRKLTALPQKLCIGDWTRQGLIHYCGSVHYMLEYDCTGREAEILLVLPKIKAVCVEIRINEKPCPLCWNGESELSVGKWLKTGKNIIEIEVVGSPRNMMGPFHLKEKPYNTHDASFCPPPEAYCEAYLLTPWGIMGEIRMLEIKERADE</sequence>
<reference evidence="1 2" key="1">
    <citation type="submission" date="2018-01" db="EMBL/GenBank/DDBJ databases">
        <authorList>
            <person name="Gaut B.S."/>
            <person name="Morton B.R."/>
            <person name="Clegg M.T."/>
            <person name="Duvall M.R."/>
        </authorList>
    </citation>
    <scope>NUCLEOTIDE SEQUENCE [LARGE SCALE GENOMIC DNA]</scope>
    <source>
        <strain evidence="1">GP69</strain>
    </source>
</reference>
<accession>A0A2K4ZDM6</accession>
<dbReference type="PANTHER" id="PTHR36848">
    <property type="entry name" value="DNA-BINDING PROTEIN (PUTATIVE SECRETED PROTEIN)-RELATED"/>
    <property type="match status" value="1"/>
</dbReference>
<dbReference type="PANTHER" id="PTHR36848:SF2">
    <property type="entry name" value="SECRETED PROTEIN"/>
    <property type="match status" value="1"/>
</dbReference>